<proteinExistence type="predicted"/>
<evidence type="ECO:0000313" key="2">
    <source>
        <dbReference type="Proteomes" id="UP001177003"/>
    </source>
</evidence>
<dbReference type="EMBL" id="OX465078">
    <property type="protein sequence ID" value="CAI9270281.1"/>
    <property type="molecule type" value="Genomic_DNA"/>
</dbReference>
<gene>
    <name evidence="1" type="ORF">LSALG_LOCUS10610</name>
</gene>
<evidence type="ECO:0000313" key="1">
    <source>
        <dbReference type="EMBL" id="CAI9270281.1"/>
    </source>
</evidence>
<protein>
    <submittedName>
        <fullName evidence="1">Uncharacterized protein</fullName>
    </submittedName>
</protein>
<accession>A0AA35V3T8</accession>
<sequence length="172" mass="19611">MFTSVRYSLPIVCNIKGIREGGSSKFRVLTLNQFFCLSFDKWLNGGVIILNQDMEDMDLGAFEFEGKSLLNEAIRSRCFARTYGKEIWTIKSILHGEDLTIGDPCEMLSTNENGEFSLYNFFTSPTLTITLSKRMFPLFHRPLDLEIDEKGIPRSPSSRIFCRCSKGINGLR</sequence>
<keyword evidence="2" id="KW-1185">Reference proteome</keyword>
<dbReference type="AlphaFoldDB" id="A0AA35V3T8"/>
<organism evidence="1 2">
    <name type="scientific">Lactuca saligna</name>
    <name type="common">Willowleaf lettuce</name>
    <dbReference type="NCBI Taxonomy" id="75948"/>
    <lineage>
        <taxon>Eukaryota</taxon>
        <taxon>Viridiplantae</taxon>
        <taxon>Streptophyta</taxon>
        <taxon>Embryophyta</taxon>
        <taxon>Tracheophyta</taxon>
        <taxon>Spermatophyta</taxon>
        <taxon>Magnoliopsida</taxon>
        <taxon>eudicotyledons</taxon>
        <taxon>Gunneridae</taxon>
        <taxon>Pentapetalae</taxon>
        <taxon>asterids</taxon>
        <taxon>campanulids</taxon>
        <taxon>Asterales</taxon>
        <taxon>Asteraceae</taxon>
        <taxon>Cichorioideae</taxon>
        <taxon>Cichorieae</taxon>
        <taxon>Lactucinae</taxon>
        <taxon>Lactuca</taxon>
    </lineage>
</organism>
<name>A0AA35V3T8_LACSI</name>
<reference evidence="1" key="1">
    <citation type="submission" date="2023-04" db="EMBL/GenBank/DDBJ databases">
        <authorList>
            <person name="Vijverberg K."/>
            <person name="Xiong W."/>
            <person name="Schranz E."/>
        </authorList>
    </citation>
    <scope>NUCLEOTIDE SEQUENCE</scope>
</reference>
<dbReference type="Proteomes" id="UP001177003">
    <property type="component" value="Chromosome 2"/>
</dbReference>